<sequence>MASVEVKSQMSDKDPYIYQSDADLAEQLVKEISLSLEPFFDSYEKDKWVCSLQIINLILVLTASHFFLKPVLDLLLRGVENVSLISLEIFLLLLITITLGLQKKILILRWHTLFKMEGRYTRKWFWRLIVLNLIIYYIPKNIYGSRKP</sequence>
<dbReference type="Proteomes" id="UP000034753">
    <property type="component" value="Unassembled WGS sequence"/>
</dbReference>
<feature type="transmembrane region" description="Helical" evidence="1">
    <location>
        <begin position="82"/>
        <end position="101"/>
    </location>
</feature>
<feature type="transmembrane region" description="Helical" evidence="1">
    <location>
        <begin position="124"/>
        <end position="139"/>
    </location>
</feature>
<accession>A0A0G0WM82</accession>
<protein>
    <submittedName>
        <fullName evidence="2">Uncharacterized protein</fullName>
    </submittedName>
</protein>
<proteinExistence type="predicted"/>
<name>A0A0G0WM82_9BACT</name>
<keyword evidence="1" id="KW-1133">Transmembrane helix</keyword>
<reference evidence="2 3" key="1">
    <citation type="journal article" date="2015" name="Nature">
        <title>rRNA introns, odd ribosomes, and small enigmatic genomes across a large radiation of phyla.</title>
        <authorList>
            <person name="Brown C.T."/>
            <person name="Hug L.A."/>
            <person name="Thomas B.C."/>
            <person name="Sharon I."/>
            <person name="Castelle C.J."/>
            <person name="Singh A."/>
            <person name="Wilkins M.J."/>
            <person name="Williams K.H."/>
            <person name="Banfield J.F."/>
        </authorList>
    </citation>
    <scope>NUCLEOTIDE SEQUENCE [LARGE SCALE GENOMIC DNA]</scope>
</reference>
<evidence type="ECO:0000313" key="2">
    <source>
        <dbReference type="EMBL" id="KKS13874.1"/>
    </source>
</evidence>
<dbReference type="AlphaFoldDB" id="A0A0G0WM82"/>
<organism evidence="2 3">
    <name type="scientific">Candidatus Daviesbacteria bacterium GW2011_GWB1_41_5</name>
    <dbReference type="NCBI Taxonomy" id="1618429"/>
    <lineage>
        <taxon>Bacteria</taxon>
        <taxon>Candidatus Daviesiibacteriota</taxon>
    </lineage>
</organism>
<keyword evidence="1" id="KW-0472">Membrane</keyword>
<keyword evidence="1" id="KW-0812">Transmembrane</keyword>
<gene>
    <name evidence="2" type="ORF">UU67_C0014G0008</name>
</gene>
<feature type="transmembrane region" description="Helical" evidence="1">
    <location>
        <begin position="48"/>
        <end position="67"/>
    </location>
</feature>
<dbReference type="EMBL" id="LCBN01000014">
    <property type="protein sequence ID" value="KKS13874.1"/>
    <property type="molecule type" value="Genomic_DNA"/>
</dbReference>
<evidence type="ECO:0000313" key="3">
    <source>
        <dbReference type="Proteomes" id="UP000034753"/>
    </source>
</evidence>
<evidence type="ECO:0000256" key="1">
    <source>
        <dbReference type="SAM" id="Phobius"/>
    </source>
</evidence>
<comment type="caution">
    <text evidence="2">The sequence shown here is derived from an EMBL/GenBank/DDBJ whole genome shotgun (WGS) entry which is preliminary data.</text>
</comment>